<feature type="signal peptide" evidence="2">
    <location>
        <begin position="1"/>
        <end position="19"/>
    </location>
</feature>
<dbReference type="AlphaFoldDB" id="A0A8H6C6F5"/>
<protein>
    <submittedName>
        <fullName evidence="3">Uncharacterized protein</fullName>
    </submittedName>
</protein>
<name>A0A8H6C6F5_9LECA</name>
<sequence>MHLSLYLVHTALLSTAAVARPSVISSRTNHELTKRHFWCNGAQPVDSEDICPEGQTMVPIDEYACDAISSAGRMSQISPPVNGEKSTTCQQQTPAENLSTPPAVQGSLESSPIVSSTVPMHLTCTEIDGATGSSLLLNCTTAA</sequence>
<keyword evidence="4" id="KW-1185">Reference proteome</keyword>
<organism evidence="3 4">
    <name type="scientific">Letharia lupina</name>
    <dbReference type="NCBI Taxonomy" id="560253"/>
    <lineage>
        <taxon>Eukaryota</taxon>
        <taxon>Fungi</taxon>
        <taxon>Dikarya</taxon>
        <taxon>Ascomycota</taxon>
        <taxon>Pezizomycotina</taxon>
        <taxon>Lecanoromycetes</taxon>
        <taxon>OSLEUM clade</taxon>
        <taxon>Lecanoromycetidae</taxon>
        <taxon>Lecanorales</taxon>
        <taxon>Lecanorineae</taxon>
        <taxon>Parmeliaceae</taxon>
        <taxon>Letharia</taxon>
    </lineage>
</organism>
<feature type="chain" id="PRO_5034617840" evidence="2">
    <location>
        <begin position="20"/>
        <end position="143"/>
    </location>
</feature>
<reference evidence="3 4" key="1">
    <citation type="journal article" date="2020" name="Genomics">
        <title>Complete, high-quality genomes from long-read metagenomic sequencing of two wolf lichen thalli reveals enigmatic genome architecture.</title>
        <authorList>
            <person name="McKenzie S.K."/>
            <person name="Walston R.F."/>
            <person name="Allen J.L."/>
        </authorList>
    </citation>
    <scope>NUCLEOTIDE SEQUENCE [LARGE SCALE GENOMIC DNA]</scope>
    <source>
        <strain evidence="3">WasteWater1</strain>
    </source>
</reference>
<evidence type="ECO:0000313" key="4">
    <source>
        <dbReference type="Proteomes" id="UP000593566"/>
    </source>
</evidence>
<dbReference type="Proteomes" id="UP000593566">
    <property type="component" value="Unassembled WGS sequence"/>
</dbReference>
<comment type="caution">
    <text evidence="3">The sequence shown here is derived from an EMBL/GenBank/DDBJ whole genome shotgun (WGS) entry which is preliminary data.</text>
</comment>
<dbReference type="RefSeq" id="XP_037146931.1">
    <property type="nucleotide sequence ID" value="XM_037297730.1"/>
</dbReference>
<evidence type="ECO:0000256" key="2">
    <source>
        <dbReference type="SAM" id="SignalP"/>
    </source>
</evidence>
<keyword evidence="2" id="KW-0732">Signal</keyword>
<evidence type="ECO:0000256" key="1">
    <source>
        <dbReference type="SAM" id="MobiDB-lite"/>
    </source>
</evidence>
<dbReference type="EMBL" id="JACCJB010000027">
    <property type="protein sequence ID" value="KAF6217496.1"/>
    <property type="molecule type" value="Genomic_DNA"/>
</dbReference>
<feature type="region of interest" description="Disordered" evidence="1">
    <location>
        <begin position="78"/>
        <end position="110"/>
    </location>
</feature>
<dbReference type="GeneID" id="59335234"/>
<accession>A0A8H6C6F5</accession>
<evidence type="ECO:0000313" key="3">
    <source>
        <dbReference type="EMBL" id="KAF6217496.1"/>
    </source>
</evidence>
<proteinExistence type="predicted"/>
<gene>
    <name evidence="3" type="ORF">HO133_006834</name>
</gene>